<dbReference type="Proteomes" id="UP000247389">
    <property type="component" value="Unassembled WGS sequence"/>
</dbReference>
<proteinExistence type="inferred from homology"/>
<organism evidence="8 12">
    <name type="scientific">Halanaerobium congolense</name>
    <dbReference type="NCBI Taxonomy" id="54121"/>
    <lineage>
        <taxon>Bacteria</taxon>
        <taxon>Bacillati</taxon>
        <taxon>Bacillota</taxon>
        <taxon>Clostridia</taxon>
        <taxon>Halanaerobiales</taxon>
        <taxon>Halanaerobiaceae</taxon>
        <taxon>Halanaerobium</taxon>
    </lineage>
</organism>
<dbReference type="AlphaFoldDB" id="A0A1G6QXB1"/>
<dbReference type="EMBL" id="QICM01000019">
    <property type="protein sequence ID" value="PXV64184.1"/>
    <property type="molecule type" value="Genomic_DNA"/>
</dbReference>
<dbReference type="InterPro" id="IPR011611">
    <property type="entry name" value="PfkB_dom"/>
</dbReference>
<dbReference type="Pfam" id="PF00294">
    <property type="entry name" value="PfkB"/>
    <property type="match status" value="1"/>
</dbReference>
<dbReference type="InterPro" id="IPR029056">
    <property type="entry name" value="Ribokinase-like"/>
</dbReference>
<evidence type="ECO:0000313" key="12">
    <source>
        <dbReference type="Proteomes" id="UP000324896"/>
    </source>
</evidence>
<dbReference type="SUPFAM" id="SSF53613">
    <property type="entry name" value="Ribokinase-like"/>
    <property type="match status" value="1"/>
</dbReference>
<accession>A0A1G6QXB1</accession>
<reference evidence="7 10" key="2">
    <citation type="submission" date="2018-04" db="EMBL/GenBank/DDBJ databases">
        <title>Subsurface microbial communities from deep shales in Ohio and West Virginia, USA.</title>
        <authorList>
            <person name="Wrighton K."/>
        </authorList>
    </citation>
    <scope>NUCLEOTIDE SEQUENCE [LARGE SCALE GENOMIC DNA]</scope>
    <source>
        <strain evidence="9 11">DSMZ 11287</strain>
        <strain evidence="7 10">MSL28</strain>
    </source>
</reference>
<gene>
    <name evidence="9" type="ORF">C7954_1065</name>
    <name evidence="7" type="ORF">C8C78_11925</name>
    <name evidence="8" type="ORF">SAMN04488597_12032</name>
</gene>
<keyword evidence="4 8" id="KW-0418">Kinase</keyword>
<dbReference type="InterPro" id="IPR050306">
    <property type="entry name" value="PfkB_Carbo_kinase"/>
</dbReference>
<dbReference type="GO" id="GO:0005524">
    <property type="term" value="F:ATP binding"/>
    <property type="evidence" value="ECO:0007669"/>
    <property type="project" value="UniProtKB-KW"/>
</dbReference>
<dbReference type="PANTHER" id="PTHR43085:SF1">
    <property type="entry name" value="PSEUDOURIDINE KINASE-RELATED"/>
    <property type="match status" value="1"/>
</dbReference>
<dbReference type="RefSeq" id="WP_110301005.1">
    <property type="nucleotide sequence ID" value="NZ_FMYT01000020.1"/>
</dbReference>
<keyword evidence="2" id="KW-0808">Transferase</keyword>
<evidence type="ECO:0000313" key="7">
    <source>
        <dbReference type="EMBL" id="PXV64184.1"/>
    </source>
</evidence>
<dbReference type="EMBL" id="FMYT01000020">
    <property type="protein sequence ID" value="SDC96968.1"/>
    <property type="molecule type" value="Genomic_DNA"/>
</dbReference>
<dbReference type="GO" id="GO:0016301">
    <property type="term" value="F:kinase activity"/>
    <property type="evidence" value="ECO:0007669"/>
    <property type="project" value="UniProtKB-KW"/>
</dbReference>
<dbReference type="CDD" id="cd01166">
    <property type="entry name" value="KdgK"/>
    <property type="match status" value="1"/>
</dbReference>
<comment type="similarity">
    <text evidence="1">Belongs to the carbohydrate kinase PfkB family.</text>
</comment>
<evidence type="ECO:0000259" key="6">
    <source>
        <dbReference type="Pfam" id="PF00294"/>
    </source>
</evidence>
<dbReference type="Proteomes" id="UP000324896">
    <property type="component" value="Unassembled WGS sequence"/>
</dbReference>
<dbReference type="Proteomes" id="UP000295472">
    <property type="component" value="Unassembled WGS sequence"/>
</dbReference>
<evidence type="ECO:0000313" key="11">
    <source>
        <dbReference type="Proteomes" id="UP000295472"/>
    </source>
</evidence>
<sequence length="319" mass="35423">MIDLVTIGETMAAMAPQEVGSLKYLNNFSKYIAGAESNVAIGVKRLGFNSGWISKLGKDPLGDYVEFFVRGEGVDVSQVKRDAKHRTGLMIKEMHTTKEPKIFYYRDNSAASYLNKEDINADYIKKAKHLHLTGITPALSQSAQAAFFEALRVAKENNLKISFDPNLRLKLWDSIEKMRKVMLEIIPQVNVLLPGIEEGEILLGLSDPKEIIKGFYEMMDPGSLIVLKIGSKGALYYQGDQIKHVDPYCVNNIVDLIGAGDAFAAGLITGLLRELPIRKTVELANLVGALCITVKGDIEGLPTWEQVEVYQGKKEEIFR</sequence>
<keyword evidence="3" id="KW-0547">Nucleotide-binding</keyword>
<evidence type="ECO:0000313" key="8">
    <source>
        <dbReference type="EMBL" id="SDC96968.1"/>
    </source>
</evidence>
<evidence type="ECO:0000256" key="4">
    <source>
        <dbReference type="ARBA" id="ARBA00022777"/>
    </source>
</evidence>
<name>A0A1G6QXB1_9FIRM</name>
<protein>
    <submittedName>
        <fullName evidence="8">5-dehydro-2-deoxygluconokinase</fullName>
    </submittedName>
</protein>
<evidence type="ECO:0000256" key="3">
    <source>
        <dbReference type="ARBA" id="ARBA00022741"/>
    </source>
</evidence>
<feature type="domain" description="Carbohydrate kinase PfkB" evidence="6">
    <location>
        <begin position="1"/>
        <end position="303"/>
    </location>
</feature>
<dbReference type="Gene3D" id="3.40.1190.20">
    <property type="match status" value="1"/>
</dbReference>
<evidence type="ECO:0000313" key="10">
    <source>
        <dbReference type="Proteomes" id="UP000247389"/>
    </source>
</evidence>
<dbReference type="PANTHER" id="PTHR43085">
    <property type="entry name" value="HEXOKINASE FAMILY MEMBER"/>
    <property type="match status" value="1"/>
</dbReference>
<reference evidence="8 12" key="1">
    <citation type="submission" date="2016-10" db="EMBL/GenBank/DDBJ databases">
        <authorList>
            <person name="Varghese N."/>
            <person name="Submissions S."/>
        </authorList>
    </citation>
    <scope>NUCLEOTIDE SEQUENCE [LARGE SCALE GENOMIC DNA]</scope>
    <source>
        <strain evidence="8 12">WG10</strain>
    </source>
</reference>
<evidence type="ECO:0000256" key="2">
    <source>
        <dbReference type="ARBA" id="ARBA00022679"/>
    </source>
</evidence>
<evidence type="ECO:0000313" key="9">
    <source>
        <dbReference type="EMBL" id="TDX46363.1"/>
    </source>
</evidence>
<evidence type="ECO:0000256" key="5">
    <source>
        <dbReference type="ARBA" id="ARBA00022840"/>
    </source>
</evidence>
<evidence type="ECO:0000256" key="1">
    <source>
        <dbReference type="ARBA" id="ARBA00010688"/>
    </source>
</evidence>
<dbReference type="GeneID" id="57012075"/>
<dbReference type="EMBL" id="SOEF01000006">
    <property type="protein sequence ID" value="TDX46363.1"/>
    <property type="molecule type" value="Genomic_DNA"/>
</dbReference>
<keyword evidence="5" id="KW-0067">ATP-binding</keyword>